<sequence length="124" mass="13415">MAGEQHSGRPTACMGGPQRNTCGLLRAIPAVASPQLFIETSKRQSPRVLAPFKHASCFMLEPRQRNVALLPAAWPGNPTSLPEGVHFVSFLESVARDSAAPRRTAYCFHVQNSQSHDVPLLAGL</sequence>
<dbReference type="EMBL" id="JBGNUJ010000006">
    <property type="protein sequence ID" value="KAL3958879.1"/>
    <property type="molecule type" value="Genomic_DNA"/>
</dbReference>
<evidence type="ECO:0000313" key="1">
    <source>
        <dbReference type="EMBL" id="KAL3958879.1"/>
    </source>
</evidence>
<gene>
    <name evidence="1" type="ORF">ACCO45_007041</name>
</gene>
<keyword evidence="2" id="KW-1185">Reference proteome</keyword>
<reference evidence="1" key="1">
    <citation type="submission" date="2024-12" db="EMBL/GenBank/DDBJ databases">
        <title>Comparative genomics and development of molecular markers within Purpureocillium lilacinum and among Purpureocillium species.</title>
        <authorList>
            <person name="Yeh Z.-Y."/>
            <person name="Ni N.-T."/>
            <person name="Lo P.-H."/>
            <person name="Mushyakhwo K."/>
            <person name="Lin C.-F."/>
            <person name="Nai Y.-S."/>
        </authorList>
    </citation>
    <scope>NUCLEOTIDE SEQUENCE</scope>
    <source>
        <strain evidence="1">NCHU-NPUST-175</strain>
    </source>
</reference>
<comment type="caution">
    <text evidence="1">The sequence shown here is derived from an EMBL/GenBank/DDBJ whole genome shotgun (WGS) entry which is preliminary data.</text>
</comment>
<accession>A0ACC4DRB8</accession>
<organism evidence="1 2">
    <name type="scientific">Purpureocillium lilacinum</name>
    <name type="common">Paecilomyces lilacinus</name>
    <dbReference type="NCBI Taxonomy" id="33203"/>
    <lineage>
        <taxon>Eukaryota</taxon>
        <taxon>Fungi</taxon>
        <taxon>Dikarya</taxon>
        <taxon>Ascomycota</taxon>
        <taxon>Pezizomycotina</taxon>
        <taxon>Sordariomycetes</taxon>
        <taxon>Hypocreomycetidae</taxon>
        <taxon>Hypocreales</taxon>
        <taxon>Ophiocordycipitaceae</taxon>
        <taxon>Purpureocillium</taxon>
    </lineage>
</organism>
<dbReference type="Proteomes" id="UP001638806">
    <property type="component" value="Unassembled WGS sequence"/>
</dbReference>
<protein>
    <submittedName>
        <fullName evidence="1">Uncharacterized protein</fullName>
    </submittedName>
</protein>
<evidence type="ECO:0000313" key="2">
    <source>
        <dbReference type="Proteomes" id="UP001638806"/>
    </source>
</evidence>
<proteinExistence type="predicted"/>
<name>A0ACC4DRB8_PURLI</name>